<dbReference type="CDD" id="cd00009">
    <property type="entry name" value="AAA"/>
    <property type="match status" value="1"/>
</dbReference>
<evidence type="ECO:0000256" key="5">
    <source>
        <dbReference type="ARBA" id="ARBA00022553"/>
    </source>
</evidence>
<dbReference type="InterPro" id="IPR011006">
    <property type="entry name" value="CheY-like_superfamily"/>
</dbReference>
<dbReference type="Proteomes" id="UP001221302">
    <property type="component" value="Unassembled WGS sequence"/>
</dbReference>
<keyword evidence="7" id="KW-0067">ATP-binding</keyword>
<dbReference type="PROSITE" id="PS00688">
    <property type="entry name" value="SIGMA54_INTERACT_3"/>
    <property type="match status" value="1"/>
</dbReference>
<dbReference type="GO" id="GO:0006355">
    <property type="term" value="P:regulation of DNA-templated transcription"/>
    <property type="evidence" value="ECO:0007669"/>
    <property type="project" value="InterPro"/>
</dbReference>
<comment type="subcellular location">
    <subcellularLocation>
        <location evidence="1">Cytoplasm</location>
    </subcellularLocation>
</comment>
<dbReference type="SUPFAM" id="SSF52172">
    <property type="entry name" value="CheY-like"/>
    <property type="match status" value="1"/>
</dbReference>
<evidence type="ECO:0000259" key="18">
    <source>
        <dbReference type="PROSITE" id="PS50110"/>
    </source>
</evidence>
<dbReference type="InterPro" id="IPR002078">
    <property type="entry name" value="Sigma_54_int"/>
</dbReference>
<evidence type="ECO:0000256" key="8">
    <source>
        <dbReference type="ARBA" id="ARBA00023012"/>
    </source>
</evidence>
<keyword evidence="6" id="KW-0547">Nucleotide-binding</keyword>
<dbReference type="Gene3D" id="3.40.50.2300">
    <property type="match status" value="1"/>
</dbReference>
<dbReference type="InterPro" id="IPR025662">
    <property type="entry name" value="Sigma_54_int_dom_ATP-bd_1"/>
</dbReference>
<protein>
    <recommendedName>
        <fullName evidence="2">DNA-binding transcriptional regulator NtrC</fullName>
    </recommendedName>
    <alternativeName>
        <fullName evidence="14">Nitrogen regulation protein NR(I)</fullName>
    </alternativeName>
    <alternativeName>
        <fullName evidence="15">Nitrogen regulator I</fullName>
    </alternativeName>
</protein>
<dbReference type="InterPro" id="IPR058031">
    <property type="entry name" value="AAA_lid_NorR"/>
</dbReference>
<evidence type="ECO:0000313" key="19">
    <source>
        <dbReference type="EMBL" id="MDF1611755.1"/>
    </source>
</evidence>
<comment type="caution">
    <text evidence="19">The sequence shown here is derived from an EMBL/GenBank/DDBJ whole genome shotgun (WGS) entry which is preliminary data.</text>
</comment>
<evidence type="ECO:0000256" key="4">
    <source>
        <dbReference type="ARBA" id="ARBA00022491"/>
    </source>
</evidence>
<dbReference type="PROSITE" id="PS00675">
    <property type="entry name" value="SIGMA54_INTERACT_1"/>
    <property type="match status" value="1"/>
</dbReference>
<keyword evidence="12" id="KW-0804">Transcription</keyword>
<keyword evidence="9" id="KW-0805">Transcription regulation</keyword>
<dbReference type="SUPFAM" id="SSF52540">
    <property type="entry name" value="P-loop containing nucleoside triphosphate hydrolases"/>
    <property type="match status" value="1"/>
</dbReference>
<evidence type="ECO:0000256" key="9">
    <source>
        <dbReference type="ARBA" id="ARBA00023015"/>
    </source>
</evidence>
<dbReference type="PROSITE" id="PS00676">
    <property type="entry name" value="SIGMA54_INTERACT_2"/>
    <property type="match status" value="1"/>
</dbReference>
<dbReference type="AlphaFoldDB" id="A0AAE3P2N6"/>
<keyword evidence="5 16" id="KW-0597">Phosphoprotein</keyword>
<dbReference type="InterPro" id="IPR025943">
    <property type="entry name" value="Sigma_54_int_dom_ATP-bd_2"/>
</dbReference>
<feature type="domain" description="Response regulatory" evidence="18">
    <location>
        <begin position="5"/>
        <end position="119"/>
    </location>
</feature>
<organism evidence="19 20">
    <name type="scientific">Stygiobacter electus</name>
    <dbReference type="NCBI Taxonomy" id="3032292"/>
    <lineage>
        <taxon>Bacteria</taxon>
        <taxon>Pseudomonadati</taxon>
        <taxon>Ignavibacteriota</taxon>
        <taxon>Ignavibacteria</taxon>
        <taxon>Ignavibacteriales</taxon>
        <taxon>Melioribacteraceae</taxon>
        <taxon>Stygiobacter</taxon>
    </lineage>
</organism>
<keyword evidence="4" id="KW-0678">Repressor</keyword>
<dbReference type="Pfam" id="PF02954">
    <property type="entry name" value="HTH_8"/>
    <property type="match status" value="1"/>
</dbReference>
<dbReference type="GO" id="GO:0005737">
    <property type="term" value="C:cytoplasm"/>
    <property type="evidence" value="ECO:0007669"/>
    <property type="project" value="UniProtKB-SubCell"/>
</dbReference>
<keyword evidence="13" id="KW-0535">Nitrogen fixation</keyword>
<dbReference type="PROSITE" id="PS50110">
    <property type="entry name" value="RESPONSE_REGULATORY"/>
    <property type="match status" value="1"/>
</dbReference>
<dbReference type="EMBL" id="JARGDL010000006">
    <property type="protein sequence ID" value="MDF1611755.1"/>
    <property type="molecule type" value="Genomic_DNA"/>
</dbReference>
<evidence type="ECO:0000256" key="10">
    <source>
        <dbReference type="ARBA" id="ARBA00023125"/>
    </source>
</evidence>
<dbReference type="PROSITE" id="PS50045">
    <property type="entry name" value="SIGMA54_INTERACT_4"/>
    <property type="match status" value="1"/>
</dbReference>
<dbReference type="GO" id="GO:0000160">
    <property type="term" value="P:phosphorelay signal transduction system"/>
    <property type="evidence" value="ECO:0007669"/>
    <property type="project" value="UniProtKB-KW"/>
</dbReference>
<evidence type="ECO:0000256" key="7">
    <source>
        <dbReference type="ARBA" id="ARBA00022840"/>
    </source>
</evidence>
<dbReference type="SMART" id="SM00382">
    <property type="entry name" value="AAA"/>
    <property type="match status" value="1"/>
</dbReference>
<dbReference type="InterPro" id="IPR003593">
    <property type="entry name" value="AAA+_ATPase"/>
</dbReference>
<dbReference type="SUPFAM" id="SSF46689">
    <property type="entry name" value="Homeodomain-like"/>
    <property type="match status" value="1"/>
</dbReference>
<keyword evidence="3" id="KW-0963">Cytoplasm</keyword>
<accession>A0AAE3P2N6</accession>
<evidence type="ECO:0000256" key="13">
    <source>
        <dbReference type="ARBA" id="ARBA00023231"/>
    </source>
</evidence>
<evidence type="ECO:0000256" key="6">
    <source>
        <dbReference type="ARBA" id="ARBA00022741"/>
    </source>
</evidence>
<dbReference type="Pfam" id="PF00158">
    <property type="entry name" value="Sigma54_activat"/>
    <property type="match status" value="1"/>
</dbReference>
<keyword evidence="11" id="KW-0010">Activator</keyword>
<dbReference type="Pfam" id="PF00072">
    <property type="entry name" value="Response_reg"/>
    <property type="match status" value="1"/>
</dbReference>
<dbReference type="Gene3D" id="1.10.10.60">
    <property type="entry name" value="Homeodomain-like"/>
    <property type="match status" value="1"/>
</dbReference>
<evidence type="ECO:0000256" key="15">
    <source>
        <dbReference type="ARBA" id="ARBA00031910"/>
    </source>
</evidence>
<sequence>MSELTILIIDDEESQVQSLKTFLSKRGFKIITSNNGEDAIQKVKVNNIDITFTDYKMPGWDGLTTLKKIKEVNPEIDVVVMTAFGTIENAVELMKAGAYDFLTKPIDLDQLESILMRLKERRNLISENKLLKNALTEKFKFDSIITKSLLMQDVLSTAARVAQAKTTVLIRGESGTGKELIAKAIHFTSNRKEKPFITVNVASLSENLIESELFGHEKGSFTGAINTRIGKFEEANGGTIFIDEVGDIPLSVQVKLLRTIQFGEFQRIGSNSILFSDVRIIAATHRNLEEMIKNKEFREDLFYRLNVVTINLPPLRKRKDDIPILLNYFLEKYNKENNKSIKGFTKEAVDQLIKYDYPGNIRELENIVERAVVLSRDEYISKNELPINFNQNNSNKVFDPYNLDDNYETKMKEFEKAMINEALSRTNGNKSAAARILGISERHLRSRLERLD</sequence>
<evidence type="ECO:0000256" key="1">
    <source>
        <dbReference type="ARBA" id="ARBA00004496"/>
    </source>
</evidence>
<keyword evidence="10" id="KW-0238">DNA-binding</keyword>
<reference evidence="19" key="1">
    <citation type="submission" date="2023-03" db="EMBL/GenBank/DDBJ databases">
        <title>Stygiobacter electus gen. nov., sp. nov., facultatively anaerobic thermotolerant bacterium of the class Ignavibacteria from a well of Yessentuki mineral water deposit.</title>
        <authorList>
            <person name="Podosokorskaya O.A."/>
            <person name="Elcheninov A.G."/>
            <person name="Petrova N.F."/>
            <person name="Zavarzina D.G."/>
            <person name="Kublanov I.V."/>
            <person name="Merkel A.Y."/>
        </authorList>
    </citation>
    <scope>NUCLEOTIDE SEQUENCE</scope>
    <source>
        <strain evidence="19">09-Me</strain>
    </source>
</reference>
<dbReference type="Gene3D" id="3.40.50.300">
    <property type="entry name" value="P-loop containing nucleotide triphosphate hydrolases"/>
    <property type="match status" value="1"/>
</dbReference>
<dbReference type="FunFam" id="3.40.50.300:FF:000006">
    <property type="entry name" value="DNA-binding transcriptional regulator NtrC"/>
    <property type="match status" value="1"/>
</dbReference>
<evidence type="ECO:0000256" key="11">
    <source>
        <dbReference type="ARBA" id="ARBA00023159"/>
    </source>
</evidence>
<evidence type="ECO:0000256" key="12">
    <source>
        <dbReference type="ARBA" id="ARBA00023163"/>
    </source>
</evidence>
<proteinExistence type="predicted"/>
<evidence type="ECO:0000259" key="17">
    <source>
        <dbReference type="PROSITE" id="PS50045"/>
    </source>
</evidence>
<feature type="domain" description="Sigma-54 factor interaction" evidence="17">
    <location>
        <begin position="144"/>
        <end position="373"/>
    </location>
</feature>
<evidence type="ECO:0000256" key="14">
    <source>
        <dbReference type="ARBA" id="ARBA00029881"/>
    </source>
</evidence>
<dbReference type="InterPro" id="IPR009057">
    <property type="entry name" value="Homeodomain-like_sf"/>
</dbReference>
<dbReference type="PRINTS" id="PR01590">
    <property type="entry name" value="HTHFIS"/>
</dbReference>
<evidence type="ECO:0000256" key="2">
    <source>
        <dbReference type="ARBA" id="ARBA00019059"/>
    </source>
</evidence>
<dbReference type="InterPro" id="IPR001789">
    <property type="entry name" value="Sig_transdc_resp-reg_receiver"/>
</dbReference>
<keyword evidence="20" id="KW-1185">Reference proteome</keyword>
<name>A0AAE3P2N6_9BACT</name>
<dbReference type="Gene3D" id="1.10.8.60">
    <property type="match status" value="1"/>
</dbReference>
<dbReference type="SMART" id="SM00448">
    <property type="entry name" value="REC"/>
    <property type="match status" value="1"/>
</dbReference>
<dbReference type="Pfam" id="PF25601">
    <property type="entry name" value="AAA_lid_14"/>
    <property type="match status" value="1"/>
</dbReference>
<dbReference type="GO" id="GO:0005524">
    <property type="term" value="F:ATP binding"/>
    <property type="evidence" value="ECO:0007669"/>
    <property type="project" value="UniProtKB-KW"/>
</dbReference>
<dbReference type="GO" id="GO:0043565">
    <property type="term" value="F:sequence-specific DNA binding"/>
    <property type="evidence" value="ECO:0007669"/>
    <property type="project" value="InterPro"/>
</dbReference>
<dbReference type="PANTHER" id="PTHR32071">
    <property type="entry name" value="TRANSCRIPTIONAL REGULATORY PROTEIN"/>
    <property type="match status" value="1"/>
</dbReference>
<dbReference type="FunFam" id="1.10.8.60:FF:000014">
    <property type="entry name" value="DNA-binding transcriptional regulator NtrC"/>
    <property type="match status" value="1"/>
</dbReference>
<dbReference type="InterPro" id="IPR025944">
    <property type="entry name" value="Sigma_54_int_dom_CS"/>
</dbReference>
<dbReference type="PANTHER" id="PTHR32071:SF95">
    <property type="entry name" value="DNA-BINDING TRANSCRIPTIONAL REGULATOR NTRC"/>
    <property type="match status" value="1"/>
</dbReference>
<keyword evidence="8" id="KW-0902">Two-component regulatory system</keyword>
<evidence type="ECO:0000313" key="20">
    <source>
        <dbReference type="Proteomes" id="UP001221302"/>
    </source>
</evidence>
<evidence type="ECO:0000256" key="3">
    <source>
        <dbReference type="ARBA" id="ARBA00022490"/>
    </source>
</evidence>
<dbReference type="InterPro" id="IPR002197">
    <property type="entry name" value="HTH_Fis"/>
</dbReference>
<gene>
    <name evidence="19" type="ORF">P0M35_06310</name>
</gene>
<dbReference type="RefSeq" id="WP_321535522.1">
    <property type="nucleotide sequence ID" value="NZ_JARGDL010000006.1"/>
</dbReference>
<feature type="modified residue" description="4-aspartylphosphate" evidence="16">
    <location>
        <position position="54"/>
    </location>
</feature>
<evidence type="ECO:0000256" key="16">
    <source>
        <dbReference type="PROSITE-ProRule" id="PRU00169"/>
    </source>
</evidence>
<dbReference type="InterPro" id="IPR027417">
    <property type="entry name" value="P-loop_NTPase"/>
</dbReference>